<dbReference type="EMBL" id="AKJY01000032">
    <property type="protein sequence ID" value="EJL72450.1"/>
    <property type="molecule type" value="Genomic_DNA"/>
</dbReference>
<feature type="signal peptide" evidence="1">
    <location>
        <begin position="1"/>
        <end position="20"/>
    </location>
</feature>
<dbReference type="AlphaFoldDB" id="J2JX41"/>
<evidence type="ECO:0000313" key="3">
    <source>
        <dbReference type="Proteomes" id="UP000007509"/>
    </source>
</evidence>
<name>J2JX41_9FLAO</name>
<protein>
    <submittedName>
        <fullName evidence="2">Lipid A 3-O-deacylase (PagL)</fullName>
    </submittedName>
</protein>
<dbReference type="Proteomes" id="UP000007509">
    <property type="component" value="Unassembled WGS sequence"/>
</dbReference>
<comment type="caution">
    <text evidence="2">The sequence shown here is derived from an EMBL/GenBank/DDBJ whole genome shotgun (WGS) entry which is preliminary data.</text>
</comment>
<accession>J2JX41</accession>
<sequence length="389" mass="45460">MILKHFYLCVLILFSAFCKSQVHETLKQNFFAFSGGAEYGKVLATNEPLQNYPDRQYMGYSFQVLKQTNGKKDWEKLYNYPQYGIGFSAFDFLKNRQMGSPFAVYGVYNAKIRQWGKLKWYHSVNFGISFNSNPFDEDHGYYNTSVGSKTNMFISLGTGMYYELGKHFDLGLNLKFNHLSNGSLKFPNKGLNSVTPQFSLVYYPERIIPKRSDSVFVNSKRYNTLEFSVFGGRKNIFYRGPQRDELKLYEGYNYSVYGAEAHYMRQYSPKSAYGLGIGITMDEQYNHTMYVSDSTLYQKKRFSNDQLLFSVVPTYRLMIGKLYVNVGAGYYIFKKERKYDAPAFFQRIALQYQITDRLFASFGINAYDLHIANYLEWKLGYTFSKKQRK</sequence>
<dbReference type="InterPro" id="IPR018550">
    <property type="entry name" value="Lipid-A_deacylase-rel"/>
</dbReference>
<dbReference type="Gene3D" id="2.40.160.20">
    <property type="match status" value="1"/>
</dbReference>
<dbReference type="PATRIC" id="fig|1144316.3.peg.1953"/>
<evidence type="ECO:0000256" key="1">
    <source>
        <dbReference type="SAM" id="SignalP"/>
    </source>
</evidence>
<proteinExistence type="predicted"/>
<reference evidence="2 3" key="1">
    <citation type="journal article" date="2012" name="J. Bacteriol.">
        <title>Twenty-one genome sequences from Pseudomonas species and 19 genome sequences from diverse bacteria isolated from the rhizosphere and endosphere of Populus deltoides.</title>
        <authorList>
            <person name="Brown S.D."/>
            <person name="Utturkar S.M."/>
            <person name="Klingeman D.M."/>
            <person name="Johnson C.M."/>
            <person name="Martin S.L."/>
            <person name="Land M.L."/>
            <person name="Lu T.Y."/>
            <person name="Schadt C.W."/>
            <person name="Doktycz M.J."/>
            <person name="Pelletier D.A."/>
        </authorList>
    </citation>
    <scope>NUCLEOTIDE SEQUENCE [LARGE SCALE GENOMIC DNA]</scope>
    <source>
        <strain evidence="2 3">CF314</strain>
    </source>
</reference>
<organism evidence="2 3">
    <name type="scientific">Chryseobacterium populi</name>
    <dbReference type="NCBI Taxonomy" id="1144316"/>
    <lineage>
        <taxon>Bacteria</taxon>
        <taxon>Pseudomonadati</taxon>
        <taxon>Bacteroidota</taxon>
        <taxon>Flavobacteriia</taxon>
        <taxon>Flavobacteriales</taxon>
        <taxon>Weeksellaceae</taxon>
        <taxon>Chryseobacterium group</taxon>
        <taxon>Chryseobacterium</taxon>
    </lineage>
</organism>
<gene>
    <name evidence="2" type="ORF">PMI13_01943</name>
</gene>
<feature type="chain" id="PRO_5003749764" evidence="1">
    <location>
        <begin position="21"/>
        <end position="389"/>
    </location>
</feature>
<keyword evidence="1" id="KW-0732">Signal</keyword>
<evidence type="ECO:0000313" key="2">
    <source>
        <dbReference type="EMBL" id="EJL72450.1"/>
    </source>
</evidence>
<keyword evidence="3" id="KW-1185">Reference proteome</keyword>
<dbReference type="Pfam" id="PF09411">
    <property type="entry name" value="PagL"/>
    <property type="match status" value="1"/>
</dbReference>